<dbReference type="CDD" id="cd12797">
    <property type="entry name" value="M23_peptidase"/>
    <property type="match status" value="1"/>
</dbReference>
<comment type="caution">
    <text evidence="3">The sequence shown here is derived from an EMBL/GenBank/DDBJ whole genome shotgun (WGS) entry which is preliminary data.</text>
</comment>
<dbReference type="Gene3D" id="2.70.70.10">
    <property type="entry name" value="Glucose Permease (Domain IIA)"/>
    <property type="match status" value="1"/>
</dbReference>
<dbReference type="InterPro" id="IPR016047">
    <property type="entry name" value="M23ase_b-sheet_dom"/>
</dbReference>
<evidence type="ECO:0000259" key="2">
    <source>
        <dbReference type="Pfam" id="PF01551"/>
    </source>
</evidence>
<sequence length="215" mass="24003">MPQIYKPRQPQKFKSVKLRFLLLARLSLVGLIILGWFNPELVKASDIQIAQIPTQSYSQWGSFPVENFVAYTSPYGYRRSPRGGGGVEFHRGLDMAAPEGSYIRNWWAGEVISLSDNTACGTSITIQSGDWKHVYCHMKGHVESNSSGTYLIDREGGLQIWKGQQLPTGARIGRVGMTGRTTGPHLHWGVKYADQYIDPALVLQQMYRQQTGGNG</sequence>
<dbReference type="PANTHER" id="PTHR21666:SF293">
    <property type="entry name" value="SLL1488 PROTEIN"/>
    <property type="match status" value="1"/>
</dbReference>
<dbReference type="SUPFAM" id="SSF51261">
    <property type="entry name" value="Duplicated hybrid motif"/>
    <property type="match status" value="1"/>
</dbReference>
<dbReference type="InterPro" id="IPR011055">
    <property type="entry name" value="Dup_hybrid_motif"/>
</dbReference>
<evidence type="ECO:0000256" key="1">
    <source>
        <dbReference type="SAM" id="Phobius"/>
    </source>
</evidence>
<reference evidence="3" key="1">
    <citation type="submission" date="2022-06" db="EMBL/GenBank/DDBJ databases">
        <title>New cyanobacteria of genus Symplocastrum in benthos of Lake Baikal.</title>
        <authorList>
            <person name="Sorokovikova E."/>
            <person name="Tikhonova I."/>
            <person name="Krasnopeev A."/>
            <person name="Evseev P."/>
            <person name="Gladkikh A."/>
            <person name="Belykh O."/>
        </authorList>
    </citation>
    <scope>NUCLEOTIDE SEQUENCE</scope>
    <source>
        <strain evidence="3">BBK-W-15</strain>
    </source>
</reference>
<dbReference type="AlphaFoldDB" id="A0AAE3GPS3"/>
<dbReference type="GO" id="GO:0004222">
    <property type="term" value="F:metalloendopeptidase activity"/>
    <property type="evidence" value="ECO:0007669"/>
    <property type="project" value="TreeGrafter"/>
</dbReference>
<dbReference type="PANTHER" id="PTHR21666">
    <property type="entry name" value="PEPTIDASE-RELATED"/>
    <property type="match status" value="1"/>
</dbReference>
<feature type="transmembrane region" description="Helical" evidence="1">
    <location>
        <begin position="20"/>
        <end position="37"/>
    </location>
</feature>
<keyword evidence="4" id="KW-1185">Reference proteome</keyword>
<dbReference type="Pfam" id="PF01551">
    <property type="entry name" value="Peptidase_M23"/>
    <property type="match status" value="1"/>
</dbReference>
<proteinExistence type="predicted"/>
<evidence type="ECO:0000313" key="3">
    <source>
        <dbReference type="EMBL" id="MCP2728435.1"/>
    </source>
</evidence>
<feature type="domain" description="M23ase beta-sheet core" evidence="2">
    <location>
        <begin position="89"/>
        <end position="199"/>
    </location>
</feature>
<organism evidence="3 4">
    <name type="scientific">Limnofasciculus baicalensis BBK-W-15</name>
    <dbReference type="NCBI Taxonomy" id="2699891"/>
    <lineage>
        <taxon>Bacteria</taxon>
        <taxon>Bacillati</taxon>
        <taxon>Cyanobacteriota</taxon>
        <taxon>Cyanophyceae</taxon>
        <taxon>Coleofasciculales</taxon>
        <taxon>Coleofasciculaceae</taxon>
        <taxon>Limnofasciculus</taxon>
        <taxon>Limnofasciculus baicalensis</taxon>
    </lineage>
</organism>
<keyword evidence="1" id="KW-0472">Membrane</keyword>
<dbReference type="EMBL" id="JAMZMM010000055">
    <property type="protein sequence ID" value="MCP2728435.1"/>
    <property type="molecule type" value="Genomic_DNA"/>
</dbReference>
<dbReference type="RefSeq" id="WP_254011232.1">
    <property type="nucleotide sequence ID" value="NZ_JAMZMM010000055.1"/>
</dbReference>
<keyword evidence="1" id="KW-0812">Transmembrane</keyword>
<keyword evidence="1" id="KW-1133">Transmembrane helix</keyword>
<evidence type="ECO:0000313" key="4">
    <source>
        <dbReference type="Proteomes" id="UP001204953"/>
    </source>
</evidence>
<name>A0AAE3GPS3_9CYAN</name>
<protein>
    <submittedName>
        <fullName evidence="3">M23 family metallopeptidase</fullName>
    </submittedName>
</protein>
<dbReference type="Proteomes" id="UP001204953">
    <property type="component" value="Unassembled WGS sequence"/>
</dbReference>
<gene>
    <name evidence="3" type="ORF">NJ959_08100</name>
</gene>
<accession>A0AAE3GPS3</accession>
<dbReference type="InterPro" id="IPR050570">
    <property type="entry name" value="Cell_wall_metabolism_enzyme"/>
</dbReference>